<dbReference type="Proteomes" id="UP000001072">
    <property type="component" value="Unassembled WGS sequence"/>
</dbReference>
<protein>
    <submittedName>
        <fullName evidence="1">Uncharacterized protein</fullName>
    </submittedName>
</protein>
<sequence length="270" mass="29695">MDISPTQLDRPNGTILSVMLSSDLLPNVLAFVTPATSTRHQTWLASLALVHRSWRGPVSFALRQHPILTSLSRLLQFQDSLWDSGNAVSSIDRHRRFPDHFEPLLPLASPIESLILDFKPSALSYLLEILSPSLSTIGLHDVQFSSQLSQSELSSFVFDLIFSVPRLTTLNLSGSLAGISGIWAVLGIHPPLPSTARPDRTVSPALHEKTSNLNERSKLRHIILADGICSNFSHISPLRPSSGPTSCGRQRLIRTSLHAAGNHDERFHTT</sequence>
<name>F4RLE1_MELLP</name>
<dbReference type="HOGENOM" id="CLU_1030881_0_0_1"/>
<keyword evidence="2" id="KW-1185">Reference proteome</keyword>
<dbReference type="VEuPathDB" id="FungiDB:MELLADRAFT_106199"/>
<organism evidence="2">
    <name type="scientific">Melampsora larici-populina (strain 98AG31 / pathotype 3-4-7)</name>
    <name type="common">Poplar leaf rust fungus</name>
    <dbReference type="NCBI Taxonomy" id="747676"/>
    <lineage>
        <taxon>Eukaryota</taxon>
        <taxon>Fungi</taxon>
        <taxon>Dikarya</taxon>
        <taxon>Basidiomycota</taxon>
        <taxon>Pucciniomycotina</taxon>
        <taxon>Pucciniomycetes</taxon>
        <taxon>Pucciniales</taxon>
        <taxon>Melampsoraceae</taxon>
        <taxon>Melampsora</taxon>
    </lineage>
</organism>
<gene>
    <name evidence="1" type="ORF">MELLADRAFT_106199</name>
</gene>
<proteinExistence type="predicted"/>
<dbReference type="AlphaFoldDB" id="F4RLE1"/>
<dbReference type="KEGG" id="mlr:MELLADRAFT_106199"/>
<dbReference type="GeneID" id="18922830"/>
<reference evidence="2" key="1">
    <citation type="journal article" date="2011" name="Proc. Natl. Acad. Sci. U.S.A.">
        <title>Obligate biotrophy features unraveled by the genomic analysis of rust fungi.</title>
        <authorList>
            <person name="Duplessis S."/>
            <person name="Cuomo C.A."/>
            <person name="Lin Y.-C."/>
            <person name="Aerts A."/>
            <person name="Tisserant E."/>
            <person name="Veneault-Fourrey C."/>
            <person name="Joly D.L."/>
            <person name="Hacquard S."/>
            <person name="Amselem J."/>
            <person name="Cantarel B.L."/>
            <person name="Chiu R."/>
            <person name="Coutinho P.M."/>
            <person name="Feau N."/>
            <person name="Field M."/>
            <person name="Frey P."/>
            <person name="Gelhaye E."/>
            <person name="Goldberg J."/>
            <person name="Grabherr M.G."/>
            <person name="Kodira C.D."/>
            <person name="Kohler A."/>
            <person name="Kuees U."/>
            <person name="Lindquist E.A."/>
            <person name="Lucas S.M."/>
            <person name="Mago R."/>
            <person name="Mauceli E."/>
            <person name="Morin E."/>
            <person name="Murat C."/>
            <person name="Pangilinan J.L."/>
            <person name="Park R."/>
            <person name="Pearson M."/>
            <person name="Quesneville H."/>
            <person name="Rouhier N."/>
            <person name="Sakthikumar S."/>
            <person name="Salamov A.A."/>
            <person name="Schmutz J."/>
            <person name="Selles B."/>
            <person name="Shapiro H."/>
            <person name="Tanguay P."/>
            <person name="Tuskan G.A."/>
            <person name="Henrissat B."/>
            <person name="Van de Peer Y."/>
            <person name="Rouze P."/>
            <person name="Ellis J.G."/>
            <person name="Dodds P.N."/>
            <person name="Schein J.E."/>
            <person name="Zhong S."/>
            <person name="Hamelin R.C."/>
            <person name="Grigoriev I.V."/>
            <person name="Szabo L.J."/>
            <person name="Martin F."/>
        </authorList>
    </citation>
    <scope>NUCLEOTIDE SEQUENCE [LARGE SCALE GENOMIC DNA]</scope>
    <source>
        <strain evidence="2">98AG31 / pathotype 3-4-7</strain>
    </source>
</reference>
<dbReference type="OrthoDB" id="2505231at2759"/>
<dbReference type="RefSeq" id="XP_007409973.1">
    <property type="nucleotide sequence ID" value="XM_007409911.1"/>
</dbReference>
<accession>F4RLE1</accession>
<evidence type="ECO:0000313" key="2">
    <source>
        <dbReference type="Proteomes" id="UP000001072"/>
    </source>
</evidence>
<evidence type="ECO:0000313" key="1">
    <source>
        <dbReference type="EMBL" id="EGG07013.1"/>
    </source>
</evidence>
<dbReference type="InParanoid" id="F4RLE1"/>
<dbReference type="EMBL" id="GL883106">
    <property type="protein sequence ID" value="EGG07013.1"/>
    <property type="molecule type" value="Genomic_DNA"/>
</dbReference>